<feature type="domain" description="HTH crp-type" evidence="4">
    <location>
        <begin position="155"/>
        <end position="230"/>
    </location>
</feature>
<evidence type="ECO:0000259" key="4">
    <source>
        <dbReference type="PROSITE" id="PS51063"/>
    </source>
</evidence>
<protein>
    <submittedName>
        <fullName evidence="5">Crp/Fnr family transcriptional regulator</fullName>
    </submittedName>
</protein>
<evidence type="ECO:0000313" key="5">
    <source>
        <dbReference type="EMBL" id="MBD8066932.1"/>
    </source>
</evidence>
<keyword evidence="6" id="KW-1185">Reference proteome</keyword>
<dbReference type="RefSeq" id="WP_191777505.1">
    <property type="nucleotide sequence ID" value="NZ_JACYFU010000004.1"/>
</dbReference>
<reference evidence="5" key="1">
    <citation type="submission" date="2020-09" db="EMBL/GenBank/DDBJ databases">
        <title>Genome seq and assembly of Devosia sp.</title>
        <authorList>
            <person name="Chhetri G."/>
        </authorList>
    </citation>
    <scope>NUCLEOTIDE SEQUENCE</scope>
    <source>
        <strain evidence="5">PTR5</strain>
    </source>
</reference>
<dbReference type="Gene3D" id="1.10.10.10">
    <property type="entry name" value="Winged helix-like DNA-binding domain superfamily/Winged helix DNA-binding domain"/>
    <property type="match status" value="1"/>
</dbReference>
<evidence type="ECO:0000256" key="3">
    <source>
        <dbReference type="ARBA" id="ARBA00023163"/>
    </source>
</evidence>
<evidence type="ECO:0000256" key="1">
    <source>
        <dbReference type="ARBA" id="ARBA00023015"/>
    </source>
</evidence>
<name>A0A927IUH9_9HYPH</name>
<keyword evidence="1" id="KW-0805">Transcription regulation</keyword>
<dbReference type="InterPro" id="IPR000595">
    <property type="entry name" value="cNMP-bd_dom"/>
</dbReference>
<dbReference type="InterPro" id="IPR036388">
    <property type="entry name" value="WH-like_DNA-bd_sf"/>
</dbReference>
<dbReference type="InterPro" id="IPR012318">
    <property type="entry name" value="HTH_CRP"/>
</dbReference>
<dbReference type="GO" id="GO:0003677">
    <property type="term" value="F:DNA binding"/>
    <property type="evidence" value="ECO:0007669"/>
    <property type="project" value="UniProtKB-KW"/>
</dbReference>
<dbReference type="SUPFAM" id="SSF46785">
    <property type="entry name" value="Winged helix' DNA-binding domain"/>
    <property type="match status" value="1"/>
</dbReference>
<dbReference type="Gene3D" id="2.60.120.10">
    <property type="entry name" value="Jelly Rolls"/>
    <property type="match status" value="1"/>
</dbReference>
<dbReference type="CDD" id="cd00038">
    <property type="entry name" value="CAP_ED"/>
    <property type="match status" value="1"/>
</dbReference>
<dbReference type="Proteomes" id="UP000654108">
    <property type="component" value="Unassembled WGS sequence"/>
</dbReference>
<accession>A0A927IUH9</accession>
<comment type="caution">
    <text evidence="5">The sequence shown here is derived from an EMBL/GenBank/DDBJ whole genome shotgun (WGS) entry which is preliminary data.</text>
</comment>
<evidence type="ECO:0000256" key="2">
    <source>
        <dbReference type="ARBA" id="ARBA00023125"/>
    </source>
</evidence>
<dbReference type="SMART" id="SM00419">
    <property type="entry name" value="HTH_CRP"/>
    <property type="match status" value="1"/>
</dbReference>
<dbReference type="InterPro" id="IPR036390">
    <property type="entry name" value="WH_DNA-bd_sf"/>
</dbReference>
<sequence>MNSNVAVSVPGGDVWLRRLSSVVSLSRAAQEAAAEIMSLGRPIPARDHIIRDGNRETSIKVLISGFACRYKFLPAGRRQITAFVLPGDLCDFGFVSSSPASQGVMALSPSIVGAVDVDRFASIVEEYPDLMAAVLRCAAIEQNATQELLLSLGGRNALQRVGHLLCELHFRMQSAGLLRDGQAFDLPVTQSELGEALGLSTVHVNRTVQTLRKLGLATWRDRVVSLPNPPGLAALSGFDPAYLKSEMA</sequence>
<keyword evidence="2" id="KW-0238">DNA-binding</keyword>
<dbReference type="GO" id="GO:0006355">
    <property type="term" value="P:regulation of DNA-templated transcription"/>
    <property type="evidence" value="ECO:0007669"/>
    <property type="project" value="InterPro"/>
</dbReference>
<keyword evidence="3" id="KW-0804">Transcription</keyword>
<dbReference type="InterPro" id="IPR014710">
    <property type="entry name" value="RmlC-like_jellyroll"/>
</dbReference>
<dbReference type="EMBL" id="JACYFU010000004">
    <property type="protein sequence ID" value="MBD8066932.1"/>
    <property type="molecule type" value="Genomic_DNA"/>
</dbReference>
<evidence type="ECO:0000313" key="6">
    <source>
        <dbReference type="Proteomes" id="UP000654108"/>
    </source>
</evidence>
<organism evidence="5 6">
    <name type="scientific">Devosia oryzisoli</name>
    <dbReference type="NCBI Taxonomy" id="2774138"/>
    <lineage>
        <taxon>Bacteria</taxon>
        <taxon>Pseudomonadati</taxon>
        <taxon>Pseudomonadota</taxon>
        <taxon>Alphaproteobacteria</taxon>
        <taxon>Hyphomicrobiales</taxon>
        <taxon>Devosiaceae</taxon>
        <taxon>Devosia</taxon>
    </lineage>
</organism>
<dbReference type="SUPFAM" id="SSF51206">
    <property type="entry name" value="cAMP-binding domain-like"/>
    <property type="match status" value="1"/>
</dbReference>
<dbReference type="AlphaFoldDB" id="A0A927IUH9"/>
<dbReference type="Pfam" id="PF00027">
    <property type="entry name" value="cNMP_binding"/>
    <property type="match status" value="1"/>
</dbReference>
<gene>
    <name evidence="5" type="ORF">IC608_15775</name>
</gene>
<dbReference type="PROSITE" id="PS51063">
    <property type="entry name" value="HTH_CRP_2"/>
    <property type="match status" value="1"/>
</dbReference>
<proteinExistence type="predicted"/>
<dbReference type="InterPro" id="IPR018490">
    <property type="entry name" value="cNMP-bd_dom_sf"/>
</dbReference>
<dbReference type="Pfam" id="PF13545">
    <property type="entry name" value="HTH_Crp_2"/>
    <property type="match status" value="1"/>
</dbReference>